<dbReference type="AlphaFoldDB" id="B4SE16"/>
<evidence type="ECO:0000313" key="1">
    <source>
        <dbReference type="EMBL" id="ACF43007.1"/>
    </source>
</evidence>
<protein>
    <submittedName>
        <fullName evidence="1">Uncharacterized protein</fullName>
    </submittedName>
</protein>
<dbReference type="RefSeq" id="WP_012507502.1">
    <property type="nucleotide sequence ID" value="NC_011060.1"/>
</dbReference>
<dbReference type="HOGENOM" id="CLU_1213882_0_0_10"/>
<dbReference type="STRING" id="324925.Ppha_0712"/>
<accession>B4SE16</accession>
<evidence type="ECO:0000313" key="2">
    <source>
        <dbReference type="Proteomes" id="UP000002724"/>
    </source>
</evidence>
<name>B4SE16_PELPB</name>
<reference evidence="1 2" key="1">
    <citation type="submission" date="2008-06" db="EMBL/GenBank/DDBJ databases">
        <title>Complete sequence of Pelodictyon phaeoclathratiforme BU-1.</title>
        <authorList>
            <consortium name="US DOE Joint Genome Institute"/>
            <person name="Lucas S."/>
            <person name="Copeland A."/>
            <person name="Lapidus A."/>
            <person name="Glavina del Rio T."/>
            <person name="Dalin E."/>
            <person name="Tice H."/>
            <person name="Bruce D."/>
            <person name="Goodwin L."/>
            <person name="Pitluck S."/>
            <person name="Schmutz J."/>
            <person name="Larimer F."/>
            <person name="Land M."/>
            <person name="Hauser L."/>
            <person name="Kyrpides N."/>
            <person name="Mikhailova N."/>
            <person name="Liu Z."/>
            <person name="Li T."/>
            <person name="Zhao F."/>
            <person name="Overmann J."/>
            <person name="Bryant D.A."/>
            <person name="Richardson P."/>
        </authorList>
    </citation>
    <scope>NUCLEOTIDE SEQUENCE [LARGE SCALE GENOMIC DNA]</scope>
    <source>
        <strain evidence="2">DSM 5477 / BU-1</strain>
    </source>
</reference>
<dbReference type="EMBL" id="CP001110">
    <property type="protein sequence ID" value="ACF43007.1"/>
    <property type="molecule type" value="Genomic_DNA"/>
</dbReference>
<proteinExistence type="predicted"/>
<organism evidence="1 2">
    <name type="scientific">Pelodictyon phaeoclathratiforme (strain DSM 5477 / BU-1)</name>
    <dbReference type="NCBI Taxonomy" id="324925"/>
    <lineage>
        <taxon>Bacteria</taxon>
        <taxon>Pseudomonadati</taxon>
        <taxon>Chlorobiota</taxon>
        <taxon>Chlorobiia</taxon>
        <taxon>Chlorobiales</taxon>
        <taxon>Chlorobiaceae</taxon>
        <taxon>Chlorobium/Pelodictyon group</taxon>
        <taxon>Pelodictyon</taxon>
    </lineage>
</organism>
<dbReference type="Proteomes" id="UP000002724">
    <property type="component" value="Chromosome"/>
</dbReference>
<gene>
    <name evidence="1" type="ordered locus">Ppha_0712</name>
</gene>
<sequence>MFTGVIGDYTITTLEDGSGLRVEDKISNRDGVDILYDTEFLRFEGSPGTADTPTVQPEAGIYWSARDIILGTANHHFLEILPSWPETFDFNRDGTIDTVDLDGDGVRDGFTIGGTEESGKLVAYLNDAADIAAILGSNEESHLIPLPAGVSYDELIAALYTAYTNYLDESVDYTLLPTADADNLDNGNCATWVNTILQVVGITNTAGLGDFSGIDAGDTSTLAFSYFT</sequence>
<keyword evidence="2" id="KW-1185">Reference proteome</keyword>
<dbReference type="KEGG" id="pph:Ppha_0712"/>